<accession>C9XUW0</accession>
<dbReference type="KEGG" id="ctu:CTU_05600"/>
<keyword evidence="2" id="KW-1185">Reference proteome</keyword>
<dbReference type="HOGENOM" id="CLU_3205281_0_0_6"/>
<dbReference type="EMBL" id="FN543093">
    <property type="protein sequence ID" value="CBA27704.1"/>
    <property type="molecule type" value="Genomic_DNA"/>
</dbReference>
<reference evidence="1 2" key="1">
    <citation type="journal article" date="2010" name="J. Bacteriol.">
        <title>Complete Genome Sequence of Cronobacter turicensis LMG 23827, a foodborne pathogen causing deaths in neonates.</title>
        <authorList>
            <person name="Stephan R."/>
            <person name="Lehner A."/>
            <person name="Tischler P."/>
            <person name="Rattei T."/>
        </authorList>
    </citation>
    <scope>NUCLEOTIDE SEQUENCE [LARGE SCALE GENOMIC DNA]</scope>
    <source>
        <strain evidence="2">DSM 18703 / CCUG 55852 / LMG 23827 / z3032</strain>
    </source>
</reference>
<sequence length="45" mass="4999">MAARVCFTLPPTVQSAPRCTTAGRRFHVMTKNAPIPPADFWHITC</sequence>
<name>C9XUW0_CROTZ</name>
<organism evidence="1 2">
    <name type="scientific">Cronobacter turicensis (strain DSM 18703 / CCUG 55852 / LMG 23827 / z3032)</name>
    <dbReference type="NCBI Taxonomy" id="693216"/>
    <lineage>
        <taxon>Bacteria</taxon>
        <taxon>Pseudomonadati</taxon>
        <taxon>Pseudomonadota</taxon>
        <taxon>Gammaproteobacteria</taxon>
        <taxon>Enterobacterales</taxon>
        <taxon>Enterobacteriaceae</taxon>
        <taxon>Cronobacter</taxon>
    </lineage>
</organism>
<gene>
    <name evidence="1" type="ordered locus">Ctu_05600</name>
</gene>
<reference evidence="2" key="2">
    <citation type="journal article" date="2011" name="J. Bacteriol.">
        <title>Complete genome sequence of Cronobacter turicensis LMG 23827, a food-borne pathogen causing deaths in neonates.</title>
        <authorList>
            <person name="Stephan R."/>
            <person name="Lehner A."/>
            <person name="Tischler P."/>
            <person name="Rattei T."/>
        </authorList>
    </citation>
    <scope>NUCLEOTIDE SEQUENCE [LARGE SCALE GENOMIC DNA]</scope>
    <source>
        <strain evidence="2">DSM 18703 / CCUG 55852 / LMG 23827 / z3032</strain>
    </source>
</reference>
<proteinExistence type="predicted"/>
<dbReference type="Proteomes" id="UP000002069">
    <property type="component" value="Chromosome"/>
</dbReference>
<dbReference type="AlphaFoldDB" id="C9XUW0"/>
<evidence type="ECO:0000313" key="1">
    <source>
        <dbReference type="EMBL" id="CBA27704.1"/>
    </source>
</evidence>
<protein>
    <submittedName>
        <fullName evidence="1">Uncharacterized protein</fullName>
    </submittedName>
</protein>
<evidence type="ECO:0000313" key="2">
    <source>
        <dbReference type="Proteomes" id="UP000002069"/>
    </source>
</evidence>